<sequence length="117" mass="14107">MARTYRKAAILFSESNRHFTKASHKKQRRITRDIERMDEYSYSNKCTSMNPRMSPKEFSCASQKMMVYKHDDINISLKTFNLLPRHLRNICNSNANNYSFQMDSYFDYKNEMNHRTE</sequence>
<protein>
    <submittedName>
        <fullName evidence="1">Uncharacterized protein</fullName>
    </submittedName>
</protein>
<accession>A0A8F8KTD9</accession>
<evidence type="ECO:0000313" key="1">
    <source>
        <dbReference type="EMBL" id="QYA18333.1"/>
    </source>
</evidence>
<organism evidence="1">
    <name type="scientific">Clandestinovirus</name>
    <dbReference type="NCBI Taxonomy" id="2831644"/>
    <lineage>
        <taxon>Viruses</taxon>
    </lineage>
</organism>
<dbReference type="EMBL" id="MZ420154">
    <property type="protein sequence ID" value="QYA18333.1"/>
    <property type="molecule type" value="Genomic_DNA"/>
</dbReference>
<name>A0A8F8KTD9_9VIRU</name>
<reference evidence="1" key="1">
    <citation type="submission" date="2021-06" db="EMBL/GenBank/DDBJ databases">
        <authorList>
            <person name="Rolland C."/>
        </authorList>
    </citation>
    <scope>NUCLEOTIDE SEQUENCE</scope>
    <source>
        <strain evidence="1">347.936635</strain>
    </source>
</reference>
<gene>
    <name evidence="1" type="ORF">KOM_12_63</name>
</gene>
<proteinExistence type="predicted"/>